<dbReference type="AlphaFoldDB" id="A0AAE4CL32"/>
<feature type="domain" description="Polymerase beta nucleotidyltransferase" evidence="1">
    <location>
        <begin position="22"/>
        <end position="107"/>
    </location>
</feature>
<sequence length="138" mass="15301">MVTPIEGLRRLEAAAESGELSALCERHGIRIVTVFGSIGRGEDNPRDLDVAVLTEQDNDFDLLQARADFEELADVHDDNFDFAHLNNGGPVIRENALIGSIGLYEAQPGEQLERGTAAAMERMDTDWLRRLNLKLLAR</sequence>
<dbReference type="InterPro" id="IPR041633">
    <property type="entry name" value="Polbeta"/>
</dbReference>
<dbReference type="CDD" id="cd05403">
    <property type="entry name" value="NT_KNTase_like"/>
    <property type="match status" value="1"/>
</dbReference>
<proteinExistence type="predicted"/>
<name>A0AAE4CL32_9ACTN</name>
<protein>
    <submittedName>
        <fullName evidence="2">Nucleotidyltransferase</fullName>
    </submittedName>
</protein>
<evidence type="ECO:0000259" key="1">
    <source>
        <dbReference type="Pfam" id="PF18765"/>
    </source>
</evidence>
<dbReference type="SUPFAM" id="SSF81301">
    <property type="entry name" value="Nucleotidyltransferase"/>
    <property type="match status" value="1"/>
</dbReference>
<comment type="caution">
    <text evidence="2">The sequence shown here is derived from an EMBL/GenBank/DDBJ whole genome shotgun (WGS) entry which is preliminary data.</text>
</comment>
<dbReference type="Proteomes" id="UP001180845">
    <property type="component" value="Unassembled WGS sequence"/>
</dbReference>
<evidence type="ECO:0000313" key="3">
    <source>
        <dbReference type="Proteomes" id="UP001180845"/>
    </source>
</evidence>
<evidence type="ECO:0000313" key="2">
    <source>
        <dbReference type="EMBL" id="MDR7301359.1"/>
    </source>
</evidence>
<dbReference type="RefSeq" id="WP_310271693.1">
    <property type="nucleotide sequence ID" value="NZ_JAVDXW010000001.1"/>
</dbReference>
<reference evidence="2" key="1">
    <citation type="submission" date="2023-07" db="EMBL/GenBank/DDBJ databases">
        <title>Sequencing the genomes of 1000 actinobacteria strains.</title>
        <authorList>
            <person name="Klenk H.-P."/>
        </authorList>
    </citation>
    <scope>NUCLEOTIDE SEQUENCE</scope>
    <source>
        <strain evidence="2">DSM 45977</strain>
    </source>
</reference>
<keyword evidence="3" id="KW-1185">Reference proteome</keyword>
<dbReference type="EMBL" id="JAVDXW010000001">
    <property type="protein sequence ID" value="MDR7301359.1"/>
    <property type="molecule type" value="Genomic_DNA"/>
</dbReference>
<dbReference type="InterPro" id="IPR043519">
    <property type="entry name" value="NT_sf"/>
</dbReference>
<organism evidence="2 3">
    <name type="scientific">Haloactinomyces albus</name>
    <dbReference type="NCBI Taxonomy" id="1352928"/>
    <lineage>
        <taxon>Bacteria</taxon>
        <taxon>Bacillati</taxon>
        <taxon>Actinomycetota</taxon>
        <taxon>Actinomycetes</taxon>
        <taxon>Actinopolysporales</taxon>
        <taxon>Actinopolysporaceae</taxon>
        <taxon>Haloactinomyces</taxon>
    </lineage>
</organism>
<dbReference type="Pfam" id="PF18765">
    <property type="entry name" value="Polbeta"/>
    <property type="match status" value="1"/>
</dbReference>
<dbReference type="Gene3D" id="3.30.460.10">
    <property type="entry name" value="Beta Polymerase, domain 2"/>
    <property type="match status" value="1"/>
</dbReference>
<accession>A0AAE4CL32</accession>
<gene>
    <name evidence="2" type="ORF">JOF55_001540</name>
</gene>